<evidence type="ECO:0000313" key="2">
    <source>
        <dbReference type="Proteomes" id="UP000640274"/>
    </source>
</evidence>
<proteinExistence type="predicted"/>
<keyword evidence="2" id="KW-1185">Reference proteome</keyword>
<protein>
    <recommendedName>
        <fullName evidence="3">Phage protein</fullName>
    </recommendedName>
</protein>
<organism evidence="1 2">
    <name type="scientific">Paenibacillus roseus</name>
    <dbReference type="NCBI Taxonomy" id="2798579"/>
    <lineage>
        <taxon>Bacteria</taxon>
        <taxon>Bacillati</taxon>
        <taxon>Bacillota</taxon>
        <taxon>Bacilli</taxon>
        <taxon>Bacillales</taxon>
        <taxon>Paenibacillaceae</taxon>
        <taxon>Paenibacillus</taxon>
    </lineage>
</organism>
<dbReference type="Pfam" id="PF20765">
    <property type="entry name" value="Phage_tail_terminator_8"/>
    <property type="match status" value="1"/>
</dbReference>
<accession>A0A934IX25</accession>
<dbReference type="EMBL" id="JAELUP010000014">
    <property type="protein sequence ID" value="MBJ6360871.1"/>
    <property type="molecule type" value="Genomic_DNA"/>
</dbReference>
<gene>
    <name evidence="1" type="ORF">JFN88_06010</name>
</gene>
<evidence type="ECO:0008006" key="3">
    <source>
        <dbReference type="Google" id="ProtNLM"/>
    </source>
</evidence>
<dbReference type="InterPro" id="IPR049254">
    <property type="entry name" value="Phage_tail_terminator"/>
</dbReference>
<reference evidence="1" key="1">
    <citation type="submission" date="2020-12" db="EMBL/GenBank/DDBJ databases">
        <authorList>
            <person name="Huq M.A."/>
        </authorList>
    </citation>
    <scope>NUCLEOTIDE SEQUENCE</scope>
    <source>
        <strain evidence="1">MAHUQ-46</strain>
    </source>
</reference>
<comment type="caution">
    <text evidence="1">The sequence shown here is derived from an EMBL/GenBank/DDBJ whole genome shotgun (WGS) entry which is preliminary data.</text>
</comment>
<dbReference type="AlphaFoldDB" id="A0A934IX25"/>
<name>A0A934IX25_9BACL</name>
<sequence>MEVNQLITVNDVRHAVSRALDAAFPDVPIYGEEIKQGLDPPCFFVKLFPVVQERQQGRRYIRQHTFDIHFFPRGFETGRTETANEDIHQLSDMLYDVMEYIDCNGMIRGSGLRHEVVDGVLHFFVSYDLHVLRQRPASSPMQAMDMEQELK</sequence>
<dbReference type="Proteomes" id="UP000640274">
    <property type="component" value="Unassembled WGS sequence"/>
</dbReference>
<evidence type="ECO:0000313" key="1">
    <source>
        <dbReference type="EMBL" id="MBJ6360871.1"/>
    </source>
</evidence>